<dbReference type="RefSeq" id="WP_202011574.1">
    <property type="nucleotide sequence ID" value="NZ_JAERRB010000005.1"/>
</dbReference>
<dbReference type="Proteomes" id="UP000613030">
    <property type="component" value="Unassembled WGS sequence"/>
</dbReference>
<dbReference type="InterPro" id="IPR045569">
    <property type="entry name" value="Metalloprtase-TldD/E_C"/>
</dbReference>
<evidence type="ECO:0000313" key="5">
    <source>
        <dbReference type="EMBL" id="MBL0742877.1"/>
    </source>
</evidence>
<dbReference type="PANTHER" id="PTHR43666">
    <property type="entry name" value="TLDD PROTEIN"/>
    <property type="match status" value="1"/>
</dbReference>
<dbReference type="SUPFAM" id="SSF111283">
    <property type="entry name" value="Putative modulator of DNA gyrase, PmbA/TldD"/>
    <property type="match status" value="1"/>
</dbReference>
<dbReference type="InterPro" id="IPR036059">
    <property type="entry name" value="TldD/PmbA_sf"/>
</dbReference>
<gene>
    <name evidence="5" type="ORF">JI741_16740</name>
</gene>
<organism evidence="5 6">
    <name type="scientific">Chryseolinea lacunae</name>
    <dbReference type="NCBI Taxonomy" id="2801331"/>
    <lineage>
        <taxon>Bacteria</taxon>
        <taxon>Pseudomonadati</taxon>
        <taxon>Bacteroidota</taxon>
        <taxon>Cytophagia</taxon>
        <taxon>Cytophagales</taxon>
        <taxon>Fulvivirgaceae</taxon>
        <taxon>Chryseolinea</taxon>
    </lineage>
</organism>
<evidence type="ECO:0000313" key="6">
    <source>
        <dbReference type="Proteomes" id="UP000613030"/>
    </source>
</evidence>
<feature type="domain" description="Metalloprotease TldD/E N-terminal" evidence="2">
    <location>
        <begin position="25"/>
        <end position="89"/>
    </location>
</feature>
<evidence type="ECO:0000259" key="4">
    <source>
        <dbReference type="Pfam" id="PF19290"/>
    </source>
</evidence>
<evidence type="ECO:0000256" key="1">
    <source>
        <dbReference type="ARBA" id="ARBA00005836"/>
    </source>
</evidence>
<dbReference type="EMBL" id="JAERRB010000005">
    <property type="protein sequence ID" value="MBL0742877.1"/>
    <property type="molecule type" value="Genomic_DNA"/>
</dbReference>
<feature type="domain" description="Metalloprotease TldD/E C-terminal" evidence="3">
    <location>
        <begin position="222"/>
        <end position="441"/>
    </location>
</feature>
<evidence type="ECO:0000259" key="2">
    <source>
        <dbReference type="Pfam" id="PF01523"/>
    </source>
</evidence>
<keyword evidence="6" id="KW-1185">Reference proteome</keyword>
<dbReference type="InterPro" id="IPR035068">
    <property type="entry name" value="TldD/PmbA_N"/>
</dbReference>
<dbReference type="PANTHER" id="PTHR43666:SF1">
    <property type="entry name" value="CONSERVED PROTEIN"/>
    <property type="match status" value="1"/>
</dbReference>
<feature type="domain" description="Metalloprotease TldD/E central" evidence="4">
    <location>
        <begin position="128"/>
        <end position="214"/>
    </location>
</feature>
<dbReference type="Gene3D" id="3.30.2290.10">
    <property type="entry name" value="PmbA/TldD superfamily"/>
    <property type="match status" value="1"/>
</dbReference>
<evidence type="ECO:0000259" key="3">
    <source>
        <dbReference type="Pfam" id="PF19289"/>
    </source>
</evidence>
<comment type="similarity">
    <text evidence="1">Belongs to the peptidase U62 family.</text>
</comment>
<dbReference type="InterPro" id="IPR002510">
    <property type="entry name" value="Metalloprtase-TldD/E_N"/>
</dbReference>
<dbReference type="InterPro" id="IPR045570">
    <property type="entry name" value="Metalloprtase-TldD/E_cen_dom"/>
</dbReference>
<comment type="caution">
    <text evidence="5">The sequence shown here is derived from an EMBL/GenBank/DDBJ whole genome shotgun (WGS) entry which is preliminary data.</text>
</comment>
<protein>
    <submittedName>
        <fullName evidence="5">TldD/PmbA family protein</fullName>
    </submittedName>
</protein>
<reference evidence="5 6" key="1">
    <citation type="submission" date="2021-01" db="EMBL/GenBank/DDBJ databases">
        <title>Chryseolinea sp. Jin1 Genome sequencing and assembly.</title>
        <authorList>
            <person name="Kim I."/>
        </authorList>
    </citation>
    <scope>NUCLEOTIDE SEQUENCE [LARGE SCALE GENOMIC DNA]</scope>
    <source>
        <strain evidence="5 6">Jin1</strain>
    </source>
</reference>
<dbReference type="Pfam" id="PF19289">
    <property type="entry name" value="PmbA_TldD_3rd"/>
    <property type="match status" value="1"/>
</dbReference>
<proteinExistence type="inferred from homology"/>
<dbReference type="Pfam" id="PF19290">
    <property type="entry name" value="PmbA_TldD_2nd"/>
    <property type="match status" value="1"/>
</dbReference>
<sequence>MAIFSKEEAKKILEKVIAYSKADACEVNLNGTNGGNIRYARNSVSTAGENSDVTLVVQSNFGKKSGVATINEFDEASLEKVVRRSEELAKLAPENPEFMDPLPQQTYGESKTYFESTAKITPEYRAQAAANSINPAIAKDVTSAGYLEDNYSFASMMNTKGLFAYNQSTGVNFTVTMRSNDGTGSGWVTRSSNDVSKLDTAEASKIAIDKALQSRNAKAIEPGKYTVILEPAASAELIRNMLFAMNARQADEGRSFLSKKGGGSKIGEKIMDERVTIYTDPYNLDVPASPWSGDGQARKKMDIIKNGTVANMFYDRYWASQKNVASVPFPGNAIMEGGNASLEDLIKDTKKGILVTRFWYIRPVDPQTQLYTGLTRDATFFVENGKVKHPVKNFRFNESPVIMLNNVETLGKQVRVDVDGGPGGGASFLIPYMKLRDFTFTSLSDAV</sequence>
<name>A0ABS1KUF7_9BACT</name>
<accession>A0ABS1KUF7</accession>
<dbReference type="Pfam" id="PF01523">
    <property type="entry name" value="PmbA_TldD_1st"/>
    <property type="match status" value="1"/>
</dbReference>